<dbReference type="HOGENOM" id="CLU_1640385_0_0_10"/>
<accession>K5CGW7</accession>
<evidence type="ECO:0000313" key="3">
    <source>
        <dbReference type="Proteomes" id="UP000007995"/>
    </source>
</evidence>
<comment type="caution">
    <text evidence="2">The sequence shown here is derived from an EMBL/GenBank/DDBJ whole genome shotgun (WGS) entry which is preliminary data.</text>
</comment>
<gene>
    <name evidence="2" type="ORF">HMPREF1057_03744</name>
</gene>
<name>K5CGW7_9BACE</name>
<keyword evidence="1" id="KW-0812">Transmembrane</keyword>
<organism evidence="2 3">
    <name type="scientific">Bacteroides finegoldii CL09T03C10</name>
    <dbReference type="NCBI Taxonomy" id="997888"/>
    <lineage>
        <taxon>Bacteria</taxon>
        <taxon>Pseudomonadati</taxon>
        <taxon>Bacteroidota</taxon>
        <taxon>Bacteroidia</taxon>
        <taxon>Bacteroidales</taxon>
        <taxon>Bacteroidaceae</taxon>
        <taxon>Bacteroides</taxon>
    </lineage>
</organism>
<feature type="transmembrane region" description="Helical" evidence="1">
    <location>
        <begin position="93"/>
        <end position="111"/>
    </location>
</feature>
<keyword evidence="1" id="KW-1133">Transmembrane helix</keyword>
<evidence type="ECO:0000313" key="2">
    <source>
        <dbReference type="EMBL" id="EKJ88991.1"/>
    </source>
</evidence>
<protein>
    <submittedName>
        <fullName evidence="2">Uncharacterized protein</fullName>
    </submittedName>
</protein>
<evidence type="ECO:0000256" key="1">
    <source>
        <dbReference type="SAM" id="Phobius"/>
    </source>
</evidence>
<dbReference type="AlphaFoldDB" id="K5CGW7"/>
<reference evidence="2 3" key="1">
    <citation type="submission" date="2012-02" db="EMBL/GenBank/DDBJ databases">
        <title>The Genome Sequence of Bacteroides finegoldii CL09T03C10.</title>
        <authorList>
            <consortium name="The Broad Institute Genome Sequencing Platform"/>
            <person name="Earl A."/>
            <person name="Ward D."/>
            <person name="Feldgarden M."/>
            <person name="Gevers D."/>
            <person name="Zitomersky N.L."/>
            <person name="Coyne M.J."/>
            <person name="Comstock L.E."/>
            <person name="Young S.K."/>
            <person name="Zeng Q."/>
            <person name="Gargeya S."/>
            <person name="Fitzgerald M."/>
            <person name="Haas B."/>
            <person name="Abouelleil A."/>
            <person name="Alvarado L."/>
            <person name="Arachchi H.M."/>
            <person name="Berlin A."/>
            <person name="Chapman S.B."/>
            <person name="Gearin G."/>
            <person name="Goldberg J."/>
            <person name="Griggs A."/>
            <person name="Gujja S."/>
            <person name="Hansen M."/>
            <person name="Heiman D."/>
            <person name="Howarth C."/>
            <person name="Larimer J."/>
            <person name="Lui A."/>
            <person name="MacDonald P.J.P."/>
            <person name="McCowen C."/>
            <person name="Montmayeur A."/>
            <person name="Murphy C."/>
            <person name="Neiman D."/>
            <person name="Pearson M."/>
            <person name="Priest M."/>
            <person name="Roberts A."/>
            <person name="Saif S."/>
            <person name="Shea T."/>
            <person name="Sisk P."/>
            <person name="Stolte C."/>
            <person name="Sykes S."/>
            <person name="Wortman J."/>
            <person name="Nusbaum C."/>
            <person name="Birren B."/>
        </authorList>
    </citation>
    <scope>NUCLEOTIDE SEQUENCE [LARGE SCALE GENOMIC DNA]</scope>
    <source>
        <strain evidence="2 3">CL09T03C10</strain>
    </source>
</reference>
<dbReference type="Proteomes" id="UP000007995">
    <property type="component" value="Unassembled WGS sequence"/>
</dbReference>
<proteinExistence type="predicted"/>
<keyword evidence="1" id="KW-0472">Membrane</keyword>
<sequence length="161" mass="18015">MYVCNFGRKGRNLTLQGNVIDVTFVLQSSFFCLETKERSKEKFKAYFFLLLASYTPLKGRNSLRSNSLPFFTLRYGSSLDGEKSRPGETMRMGTGRFLGHGWVVFWGAGVIGHGWGVFFGGGLGVIGAWLVGLWVAGCYLNKASYIGCIVLGWRGFRVFFF</sequence>
<dbReference type="EMBL" id="AGXW01000014">
    <property type="protein sequence ID" value="EKJ88991.1"/>
    <property type="molecule type" value="Genomic_DNA"/>
</dbReference>